<reference evidence="4" key="1">
    <citation type="journal article" date="2019" name="Int. J. Syst. Evol. Microbiol.">
        <title>The Global Catalogue of Microorganisms (GCM) 10K type strain sequencing project: providing services to taxonomists for standard genome sequencing and annotation.</title>
        <authorList>
            <consortium name="The Broad Institute Genomics Platform"/>
            <consortium name="The Broad Institute Genome Sequencing Center for Infectious Disease"/>
            <person name="Wu L."/>
            <person name="Ma J."/>
        </authorList>
    </citation>
    <scope>NUCLEOTIDE SEQUENCE [LARGE SCALE GENOMIC DNA]</scope>
    <source>
        <strain evidence="4">KCTC 52094</strain>
    </source>
</reference>
<dbReference type="InterPro" id="IPR001296">
    <property type="entry name" value="Glyco_trans_1"/>
</dbReference>
<evidence type="ECO:0000259" key="1">
    <source>
        <dbReference type="Pfam" id="PF00534"/>
    </source>
</evidence>
<evidence type="ECO:0000313" key="3">
    <source>
        <dbReference type="EMBL" id="MFC3124099.1"/>
    </source>
</evidence>
<keyword evidence="4" id="KW-1185">Reference proteome</keyword>
<comment type="caution">
    <text evidence="3">The sequence shown here is derived from an EMBL/GenBank/DDBJ whole genome shotgun (WGS) entry which is preliminary data.</text>
</comment>
<sequence>MTAAQPPAILQILPALNTGGVERGTLEIADAVAQAGLRAIVASAGGRLVPALEALGARHVTLPLNTKSPLALWRNARALRRLVQAEGIRIIHARSRAPAWSGLWAARASGARFVTTYHGTYNENFPGKRRYNAVMARGERVIAISRFIAGLIAERHGTDPSRIRMIPRGVDTAVFDPAAVAPARVASLREGWGMPQGRQVLLLPARISRWKGQGVLLEALARLPGPRPFVLMLGDAGRGAYAAELRQRVAQLGLERDVAMPGHCDDLPAAFLLADLALHCSTDAEAFGRSVIEAQAMARPVIAADLGGPRETVAEGETGWRVPPGDPDALAAAIARALSLPEAERTAMGARAQAAVRAGYTKAAMQQATLRVYRELLP</sequence>
<accession>A0ABV7FUR2</accession>
<name>A0ABV7FUR2_9PROT</name>
<dbReference type="SUPFAM" id="SSF53756">
    <property type="entry name" value="UDP-Glycosyltransferase/glycogen phosphorylase"/>
    <property type="match status" value="1"/>
</dbReference>
<dbReference type="RefSeq" id="WP_379594319.1">
    <property type="nucleotide sequence ID" value="NZ_JBHRTN010000004.1"/>
</dbReference>
<dbReference type="EMBL" id="JBHRTN010000004">
    <property type="protein sequence ID" value="MFC3124099.1"/>
    <property type="molecule type" value="Genomic_DNA"/>
</dbReference>
<feature type="domain" description="Glycosyl transferase family 1" evidence="1">
    <location>
        <begin position="189"/>
        <end position="353"/>
    </location>
</feature>
<gene>
    <name evidence="3" type="ORF">ACFOD4_03425</name>
</gene>
<organism evidence="3 4">
    <name type="scientific">Teichococcus globiformis</name>
    <dbReference type="NCBI Taxonomy" id="2307229"/>
    <lineage>
        <taxon>Bacteria</taxon>
        <taxon>Pseudomonadati</taxon>
        <taxon>Pseudomonadota</taxon>
        <taxon>Alphaproteobacteria</taxon>
        <taxon>Acetobacterales</taxon>
        <taxon>Roseomonadaceae</taxon>
        <taxon>Roseomonas</taxon>
    </lineage>
</organism>
<dbReference type="Pfam" id="PF00534">
    <property type="entry name" value="Glycos_transf_1"/>
    <property type="match status" value="1"/>
</dbReference>
<evidence type="ECO:0000259" key="2">
    <source>
        <dbReference type="Pfam" id="PF13439"/>
    </source>
</evidence>
<dbReference type="Proteomes" id="UP001595593">
    <property type="component" value="Unassembled WGS sequence"/>
</dbReference>
<dbReference type="Pfam" id="PF13439">
    <property type="entry name" value="Glyco_transf_4"/>
    <property type="match status" value="1"/>
</dbReference>
<dbReference type="PANTHER" id="PTHR12526:SF638">
    <property type="entry name" value="SPORE COAT PROTEIN SA"/>
    <property type="match status" value="1"/>
</dbReference>
<proteinExistence type="predicted"/>
<dbReference type="PANTHER" id="PTHR12526">
    <property type="entry name" value="GLYCOSYLTRANSFERASE"/>
    <property type="match status" value="1"/>
</dbReference>
<evidence type="ECO:0000313" key="4">
    <source>
        <dbReference type="Proteomes" id="UP001595593"/>
    </source>
</evidence>
<feature type="domain" description="Glycosyltransferase subfamily 4-like N-terminal" evidence="2">
    <location>
        <begin position="19"/>
        <end position="173"/>
    </location>
</feature>
<dbReference type="InterPro" id="IPR028098">
    <property type="entry name" value="Glyco_trans_4-like_N"/>
</dbReference>
<dbReference type="CDD" id="cd03819">
    <property type="entry name" value="GT4_WavL-like"/>
    <property type="match status" value="1"/>
</dbReference>
<protein>
    <submittedName>
        <fullName evidence="3">Glycosyltransferase family 4 protein</fullName>
    </submittedName>
</protein>
<dbReference type="Gene3D" id="3.40.50.2000">
    <property type="entry name" value="Glycogen Phosphorylase B"/>
    <property type="match status" value="2"/>
</dbReference>